<accession>A0A1G5ENV6</accession>
<evidence type="ECO:0000256" key="1">
    <source>
        <dbReference type="SAM" id="Phobius"/>
    </source>
</evidence>
<name>A0A1G5ENV6_9FIRM</name>
<evidence type="ECO:0000259" key="2">
    <source>
        <dbReference type="Pfam" id="PF13240"/>
    </source>
</evidence>
<protein>
    <submittedName>
        <fullName evidence="4">Chitobiase/beta-hexosaminidase C-terminal domain-containing protein</fullName>
    </submittedName>
</protein>
<keyword evidence="1" id="KW-0472">Membrane</keyword>
<dbReference type="Pfam" id="PF13240">
    <property type="entry name" value="Zn_Ribbon_1"/>
    <property type="match status" value="1"/>
</dbReference>
<dbReference type="EMBL" id="FMUR01000011">
    <property type="protein sequence ID" value="SCY28639.1"/>
    <property type="molecule type" value="Genomic_DNA"/>
</dbReference>
<dbReference type="Gene3D" id="1.25.40.10">
    <property type="entry name" value="Tetratricopeptide repeat domain"/>
    <property type="match status" value="1"/>
</dbReference>
<dbReference type="RefSeq" id="WP_074462602.1">
    <property type="nucleotide sequence ID" value="NZ_FMUR01000011.1"/>
</dbReference>
<feature type="domain" description="GH29D-like beta-sandwich" evidence="3">
    <location>
        <begin position="222"/>
        <end position="288"/>
    </location>
</feature>
<keyword evidence="1" id="KW-0812">Transmembrane</keyword>
<feature type="transmembrane region" description="Helical" evidence="1">
    <location>
        <begin position="77"/>
        <end position="97"/>
    </location>
</feature>
<sequence length="478" mass="53384">MKCHNCGADIPDGHLYCDKCGAEINIVPEFEPEVENEIDTTLSSIADRLSRDDKPKVVIKYRNKDDFFEFIKKKKNVIIGSVLGILIIVLFVSIIFMSQDKTGAKYLKLAEKSRSNGNTYEAVAYLTEGNKRYPYNTDIIFRLADCYLELGSVGNAVDTLKIITDSSNYPKDSVTAAYESIISIYKQSGEYDKIAEILNEGHNESADALRKKYVPKEPEMTPGDGTYEEKVSISISSDDGSSIYYTINGDDPTKKSEAYRSEFEIDKDGEYNIKAVAINEYGVSSPIVDRTLIIEGGTAPTPEIMEPSGDYKENTMIVAISGDGCRIFYTTDGTDPTMESEEYTEPIPMPMGTSNFKFIAYNEKGNPSEIVEREYVLAYDRRVTKEQAVQRLVSKLLALDVLLDEKGSVRGGGHNEYIYDSVIEVAGAGEYYKIIEEFVRGDGTRIQTGRLFAVNTHDGTLNHLGYDTRGRFTLKTIK</sequence>
<dbReference type="Pfam" id="PF13290">
    <property type="entry name" value="CHB_HEX_C_1"/>
    <property type="match status" value="2"/>
</dbReference>
<gene>
    <name evidence="4" type="ORF">SAMN02910451_02040</name>
</gene>
<evidence type="ECO:0000313" key="5">
    <source>
        <dbReference type="Proteomes" id="UP000183047"/>
    </source>
</evidence>
<dbReference type="OrthoDB" id="9802197at2"/>
<reference evidence="5" key="1">
    <citation type="submission" date="2016-10" db="EMBL/GenBank/DDBJ databases">
        <authorList>
            <person name="Varghese N."/>
            <person name="Submissions S."/>
        </authorList>
    </citation>
    <scope>NUCLEOTIDE SEQUENCE [LARGE SCALE GENOMIC DNA]</scope>
    <source>
        <strain evidence="5">XBD2006</strain>
    </source>
</reference>
<dbReference type="AlphaFoldDB" id="A0A1G5ENV6"/>
<organism evidence="4 5">
    <name type="scientific">Butyrivibrio hungatei</name>
    <dbReference type="NCBI Taxonomy" id="185008"/>
    <lineage>
        <taxon>Bacteria</taxon>
        <taxon>Bacillati</taxon>
        <taxon>Bacillota</taxon>
        <taxon>Clostridia</taxon>
        <taxon>Lachnospirales</taxon>
        <taxon>Lachnospiraceae</taxon>
        <taxon>Butyrivibrio</taxon>
    </lineage>
</organism>
<feature type="domain" description="GH29D-like beta-sandwich" evidence="3">
    <location>
        <begin position="307"/>
        <end position="371"/>
    </location>
</feature>
<dbReference type="InterPro" id="IPR011990">
    <property type="entry name" value="TPR-like_helical_dom_sf"/>
</dbReference>
<evidence type="ECO:0000313" key="4">
    <source>
        <dbReference type="EMBL" id="SCY28639.1"/>
    </source>
</evidence>
<dbReference type="Proteomes" id="UP000183047">
    <property type="component" value="Unassembled WGS sequence"/>
</dbReference>
<evidence type="ECO:0000259" key="3">
    <source>
        <dbReference type="Pfam" id="PF13290"/>
    </source>
</evidence>
<dbReference type="SUPFAM" id="SSF48452">
    <property type="entry name" value="TPR-like"/>
    <property type="match status" value="1"/>
</dbReference>
<feature type="domain" description="Zinc-ribbon" evidence="2">
    <location>
        <begin position="2"/>
        <end position="23"/>
    </location>
</feature>
<proteinExistence type="predicted"/>
<dbReference type="InterPro" id="IPR059177">
    <property type="entry name" value="GH29D-like_dom"/>
</dbReference>
<dbReference type="InterPro" id="IPR026870">
    <property type="entry name" value="Zinc_ribbon_dom"/>
</dbReference>
<keyword evidence="5" id="KW-1185">Reference proteome</keyword>
<keyword evidence="1" id="KW-1133">Transmembrane helix</keyword>